<sequence>MHPPPNPTLLILGGAGTGTGTQNSAVRRQNLLRRRNPAHLHAHALRARLRPGAPRKHHAHRRRLLRRRGPGLELCFVNTNGFAVGEKNGGYWGVRMYELARLGGVRHFVWRIPFVDGKGEVARELMF</sequence>
<organism evidence="1 2">
    <name type="scientific">Lachnellula willkommii</name>
    <dbReference type="NCBI Taxonomy" id="215461"/>
    <lineage>
        <taxon>Eukaryota</taxon>
        <taxon>Fungi</taxon>
        <taxon>Dikarya</taxon>
        <taxon>Ascomycota</taxon>
        <taxon>Pezizomycotina</taxon>
        <taxon>Leotiomycetes</taxon>
        <taxon>Helotiales</taxon>
        <taxon>Lachnaceae</taxon>
        <taxon>Lachnellula</taxon>
    </lineage>
</organism>
<reference evidence="1 2" key="1">
    <citation type="submission" date="2018-05" db="EMBL/GenBank/DDBJ databases">
        <title>Genome sequencing and assembly of the regulated plant pathogen Lachnellula willkommii and related sister species for the development of diagnostic species identification markers.</title>
        <authorList>
            <person name="Giroux E."/>
            <person name="Bilodeau G."/>
        </authorList>
    </citation>
    <scope>NUCLEOTIDE SEQUENCE [LARGE SCALE GENOMIC DNA]</scope>
    <source>
        <strain evidence="1 2">CBS 172.35</strain>
    </source>
</reference>
<gene>
    <name evidence="1" type="ORF">LAWI1_G007195</name>
</gene>
<dbReference type="Proteomes" id="UP000315522">
    <property type="component" value="Unassembled WGS sequence"/>
</dbReference>
<name>A0A559LZP6_9HELO</name>
<keyword evidence="2" id="KW-1185">Reference proteome</keyword>
<accession>A0A559LZP6</accession>
<evidence type="ECO:0000313" key="1">
    <source>
        <dbReference type="EMBL" id="TVY86177.1"/>
    </source>
</evidence>
<protein>
    <submittedName>
        <fullName evidence="1">Uncharacterized protein</fullName>
    </submittedName>
</protein>
<comment type="caution">
    <text evidence="1">The sequence shown here is derived from an EMBL/GenBank/DDBJ whole genome shotgun (WGS) entry which is preliminary data.</text>
</comment>
<proteinExistence type="predicted"/>
<dbReference type="EMBL" id="QGML01004030">
    <property type="protein sequence ID" value="TVY86177.1"/>
    <property type="molecule type" value="Genomic_DNA"/>
</dbReference>
<evidence type="ECO:0000313" key="2">
    <source>
        <dbReference type="Proteomes" id="UP000315522"/>
    </source>
</evidence>
<dbReference type="AlphaFoldDB" id="A0A559LZP6"/>